<feature type="transmembrane region" description="Helical" evidence="4">
    <location>
        <begin position="507"/>
        <end position="529"/>
    </location>
</feature>
<organism evidence="5 6">
    <name type="scientific">Mya arenaria</name>
    <name type="common">Soft-shell clam</name>
    <dbReference type="NCBI Taxonomy" id="6604"/>
    <lineage>
        <taxon>Eukaryota</taxon>
        <taxon>Metazoa</taxon>
        <taxon>Spiralia</taxon>
        <taxon>Lophotrochozoa</taxon>
        <taxon>Mollusca</taxon>
        <taxon>Bivalvia</taxon>
        <taxon>Autobranchia</taxon>
        <taxon>Heteroconchia</taxon>
        <taxon>Euheterodonta</taxon>
        <taxon>Imparidentia</taxon>
        <taxon>Neoheterodontei</taxon>
        <taxon>Myida</taxon>
        <taxon>Myoidea</taxon>
        <taxon>Myidae</taxon>
        <taxon>Mya</taxon>
    </lineage>
</organism>
<feature type="transmembrane region" description="Helical" evidence="4">
    <location>
        <begin position="12"/>
        <end position="37"/>
    </location>
</feature>
<protein>
    <submittedName>
        <fullName evidence="5">MFS4B-like protein</fullName>
    </submittedName>
</protein>
<name>A0ABY7EVI2_MYAAR</name>
<feature type="transmembrane region" description="Helical" evidence="4">
    <location>
        <begin position="392"/>
        <end position="409"/>
    </location>
</feature>
<keyword evidence="3 4" id="KW-0472">Membrane</keyword>
<feature type="transmembrane region" description="Helical" evidence="4">
    <location>
        <begin position="86"/>
        <end position="105"/>
    </location>
</feature>
<evidence type="ECO:0000256" key="3">
    <source>
        <dbReference type="ARBA" id="ARBA00023136"/>
    </source>
</evidence>
<accession>A0ABY7EVI2</accession>
<dbReference type="PANTHER" id="PTHR23121">
    <property type="entry name" value="SODIUM-DEPENDENT GLUCOSE TRANSPORTER 1"/>
    <property type="match status" value="1"/>
</dbReference>
<feature type="transmembrane region" description="Helical" evidence="4">
    <location>
        <begin position="227"/>
        <end position="255"/>
    </location>
</feature>
<keyword evidence="1 4" id="KW-0812">Transmembrane</keyword>
<gene>
    <name evidence="5" type="ORF">MAR_027107</name>
</gene>
<dbReference type="InterPro" id="IPR036259">
    <property type="entry name" value="MFS_trans_sf"/>
</dbReference>
<dbReference type="PANTHER" id="PTHR23121:SF9">
    <property type="entry name" value="SODIUM-DEPENDENT GLUCOSE TRANSPORTER 1"/>
    <property type="match status" value="1"/>
</dbReference>
<evidence type="ECO:0000256" key="2">
    <source>
        <dbReference type="ARBA" id="ARBA00022989"/>
    </source>
</evidence>
<dbReference type="Gene3D" id="1.20.1250.20">
    <property type="entry name" value="MFS general substrate transporter like domains"/>
    <property type="match status" value="1"/>
</dbReference>
<evidence type="ECO:0000313" key="6">
    <source>
        <dbReference type="Proteomes" id="UP001164746"/>
    </source>
</evidence>
<feature type="transmembrane region" description="Helical" evidence="4">
    <location>
        <begin position="416"/>
        <end position="436"/>
    </location>
</feature>
<reference evidence="5" key="1">
    <citation type="submission" date="2022-11" db="EMBL/GenBank/DDBJ databases">
        <title>Centuries of genome instability and evolution in soft-shell clam transmissible cancer (bioRxiv).</title>
        <authorList>
            <person name="Hart S.F.M."/>
            <person name="Yonemitsu M.A."/>
            <person name="Giersch R.M."/>
            <person name="Beal B.F."/>
            <person name="Arriagada G."/>
            <person name="Davis B.W."/>
            <person name="Ostrander E.A."/>
            <person name="Goff S.P."/>
            <person name="Metzger M.J."/>
        </authorList>
    </citation>
    <scope>NUCLEOTIDE SEQUENCE</scope>
    <source>
        <strain evidence="5">MELC-2E11</strain>
        <tissue evidence="5">Siphon/mantle</tissue>
    </source>
</reference>
<dbReference type="Proteomes" id="UP001164746">
    <property type="component" value="Chromosome 8"/>
</dbReference>
<sequence length="533" mass="58513">MLKDAVYRRKFLLTLSLYYSYAVLAWLVLQFGTALPAMQTLVGVGLEAASWLFTTRSLGYVAGCLISGVLFDRLDKIVLLGNRVEILLLASFGMSACSAATPFVTSYPILLGLRVLTGVFCGGIDTVIFSLRSLGVNSLVPSTWGAEGGPYMQALYFSYTVGGIISPFATEPFMKELPRKEVVRSENQTINDASEYNKYNEEIYVNLTINTTSTTMVDEDQLIDASFIHIAFIITGVLGALSCIPYAVMVVFGGFDIKASQTRTSISDGQSYEVEHLERDNAEDCIDPDLKEEAKNVSFRGNTRQNTSDGDSSELECLEIEEAEDGISPDLQANKEIVKRDMTGSRLYAVLFCIGMLNLLISAAEDSLCSFLLTFCVDFLEWGTRPAATVSALYWVTGAIGGLCGIVIVRVSSTTTLLYVNQIAWLLTYIVALAGAHFRIDALIWICVPGSGLFAIQIIPLSISWIEENVCNVNGKVAAFIMLMTGIGVAANPSLFGFLMQEYSYMYMWYILVTQSVFCLAFYVCGHILTKNR</sequence>
<dbReference type="EMBL" id="CP111019">
    <property type="protein sequence ID" value="WAR12927.1"/>
    <property type="molecule type" value="Genomic_DNA"/>
</dbReference>
<feature type="transmembrane region" description="Helical" evidence="4">
    <location>
        <begin position="57"/>
        <end position="74"/>
    </location>
</feature>
<feature type="transmembrane region" description="Helical" evidence="4">
    <location>
        <begin position="347"/>
        <end position="364"/>
    </location>
</feature>
<evidence type="ECO:0000313" key="5">
    <source>
        <dbReference type="EMBL" id="WAR12927.1"/>
    </source>
</evidence>
<proteinExistence type="predicted"/>
<feature type="transmembrane region" description="Helical" evidence="4">
    <location>
        <begin position="442"/>
        <end position="465"/>
    </location>
</feature>
<keyword evidence="2 4" id="KW-1133">Transmembrane helix</keyword>
<feature type="transmembrane region" description="Helical" evidence="4">
    <location>
        <begin position="477"/>
        <end position="501"/>
    </location>
</feature>
<evidence type="ECO:0000256" key="4">
    <source>
        <dbReference type="SAM" id="Phobius"/>
    </source>
</evidence>
<keyword evidence="6" id="KW-1185">Reference proteome</keyword>
<evidence type="ECO:0000256" key="1">
    <source>
        <dbReference type="ARBA" id="ARBA00022692"/>
    </source>
</evidence>
<dbReference type="SUPFAM" id="SSF103473">
    <property type="entry name" value="MFS general substrate transporter"/>
    <property type="match status" value="1"/>
</dbReference>